<evidence type="ECO:0000313" key="1">
    <source>
        <dbReference type="EMBL" id="MDQ0675129.1"/>
    </source>
</evidence>
<dbReference type="RefSeq" id="WP_306637196.1">
    <property type="nucleotide sequence ID" value="NZ_JAUSXB010000001.1"/>
</dbReference>
<dbReference type="EMBL" id="JAUSXB010000001">
    <property type="protein sequence ID" value="MDQ0675129.1"/>
    <property type="molecule type" value="Genomic_DNA"/>
</dbReference>
<name>A0ABU0PME9_9MICC</name>
<dbReference type="PANTHER" id="PTHR43649">
    <property type="entry name" value="ARABINOSE-BINDING PROTEIN-RELATED"/>
    <property type="match status" value="1"/>
</dbReference>
<dbReference type="InterPro" id="IPR050490">
    <property type="entry name" value="Bact_solute-bd_prot1"/>
</dbReference>
<dbReference type="SUPFAM" id="SSF53850">
    <property type="entry name" value="Periplasmic binding protein-like II"/>
    <property type="match status" value="1"/>
</dbReference>
<gene>
    <name evidence="1" type="ORF">QFZ36_002690</name>
</gene>
<dbReference type="InterPro" id="IPR006059">
    <property type="entry name" value="SBP"/>
</dbReference>
<dbReference type="Proteomes" id="UP001236806">
    <property type="component" value="Unassembled WGS sequence"/>
</dbReference>
<evidence type="ECO:0000313" key="2">
    <source>
        <dbReference type="Proteomes" id="UP001236806"/>
    </source>
</evidence>
<organism evidence="1 2">
    <name type="scientific">Pseudarthrobacter siccitolerans</name>
    <dbReference type="NCBI Taxonomy" id="861266"/>
    <lineage>
        <taxon>Bacteria</taxon>
        <taxon>Bacillati</taxon>
        <taxon>Actinomycetota</taxon>
        <taxon>Actinomycetes</taxon>
        <taxon>Micrococcales</taxon>
        <taxon>Micrococcaceae</taxon>
        <taxon>Pseudarthrobacter</taxon>
    </lineage>
</organism>
<accession>A0ABU0PME9</accession>
<dbReference type="PROSITE" id="PS51257">
    <property type="entry name" value="PROKAR_LIPOPROTEIN"/>
    <property type="match status" value="1"/>
</dbReference>
<dbReference type="PANTHER" id="PTHR43649:SF12">
    <property type="entry name" value="DIACETYLCHITOBIOSE BINDING PROTEIN DASA"/>
    <property type="match status" value="1"/>
</dbReference>
<dbReference type="Gene3D" id="3.40.190.10">
    <property type="entry name" value="Periplasmic binding protein-like II"/>
    <property type="match status" value="1"/>
</dbReference>
<protein>
    <submittedName>
        <fullName evidence="1">Raffinose/stachyose/melibiose transport system substrate-binding protein</fullName>
    </submittedName>
</protein>
<proteinExistence type="predicted"/>
<dbReference type="Pfam" id="PF13416">
    <property type="entry name" value="SBP_bac_8"/>
    <property type="match status" value="1"/>
</dbReference>
<comment type="caution">
    <text evidence="1">The sequence shown here is derived from an EMBL/GenBank/DDBJ whole genome shotgun (WGS) entry which is preliminary data.</text>
</comment>
<keyword evidence="2" id="KW-1185">Reference proteome</keyword>
<sequence>MMKQPRQGTPTYARRTVLSVSFVLASSLVLQGCSSGNSEADSGDIELTVLNQSRGQAEALTALAAKYSEETGIKVSVDTPGPADFMSKLQSKAQSNSMPDLFSSVGNSEMAPFYKAGWAFNLESEMNGDWSKNFQPDLLKVTKFNEGNPDGVKAGIYSAHWEISVYGLLVNPDKGTINPSVAPATMADLTKKLAEGGENGQGKFSISASMVPNLIQYYASNYMSDEEIDATFLGKASWKTEAWRKTFKLLEDLAKAGAIASNTIPGGSGDNAAVEKSFFNTRDIGAIFDGSFSIAVARSSAPDFTNYRSLPLPKAADATHEPRARFDTGKGMSVNAKGKHTKESLAFLKWLTAAEQQTYFAKKMGILPSNPEVLKSDTISAQAEGFRDLLPTLQVVPSSLSTDVKNVIQRGSQNLVLGETTPDKLLEDIQVAQDKSK</sequence>
<reference evidence="1 2" key="1">
    <citation type="submission" date="2023-07" db="EMBL/GenBank/DDBJ databases">
        <title>Comparative genomics of wheat-associated soil bacteria to identify genetic determinants of phenazine resistance.</title>
        <authorList>
            <person name="Mouncey N."/>
        </authorList>
    </citation>
    <scope>NUCLEOTIDE SEQUENCE [LARGE SCALE GENOMIC DNA]</scope>
    <source>
        <strain evidence="1 2">W1I3</strain>
    </source>
</reference>